<keyword evidence="8" id="KW-0966">Cell projection</keyword>
<dbReference type="InterPro" id="IPR001444">
    <property type="entry name" value="Flag_bb_rod_N"/>
</dbReference>
<comment type="subunit">
    <text evidence="6">The basal body constitutes a major portion of the flagellar organelle and consists of a number of rings mounted on a central rod.</text>
</comment>
<dbReference type="AlphaFoldDB" id="A0A9D9GSP3"/>
<reference evidence="8" key="1">
    <citation type="submission" date="2020-10" db="EMBL/GenBank/DDBJ databases">
        <authorList>
            <person name="Gilroy R."/>
        </authorList>
    </citation>
    <scope>NUCLEOTIDE SEQUENCE</scope>
    <source>
        <strain evidence="8">17213</strain>
    </source>
</reference>
<sequence>MAISFDQVFGIHQHTMRIRNDRAEVIAGNLANADTPGFKARDIDFNTALIEQAHLKSVDNLPHMTKTSERHFDITDLEEEPQLTLKYRLPYQADTGNGNTVEVNSERMNYLSNNIEYQATMRFLNGRISKLMKALQSGS</sequence>
<evidence type="ECO:0000256" key="4">
    <source>
        <dbReference type="ARBA" id="ARBA00023143"/>
    </source>
</evidence>
<accession>A0A9D9GSP3</accession>
<comment type="subcellular location">
    <subcellularLocation>
        <location evidence="1 6">Bacterial flagellum basal body</location>
    </subcellularLocation>
</comment>
<evidence type="ECO:0000256" key="1">
    <source>
        <dbReference type="ARBA" id="ARBA00004117"/>
    </source>
</evidence>
<dbReference type="PANTHER" id="PTHR30435:SF12">
    <property type="entry name" value="FLAGELLAR BASAL BODY ROD PROTEIN FLGB"/>
    <property type="match status" value="1"/>
</dbReference>
<dbReference type="NCBIfam" id="TIGR01396">
    <property type="entry name" value="FlgB"/>
    <property type="match status" value="1"/>
</dbReference>
<keyword evidence="4 6" id="KW-0975">Bacterial flagellum</keyword>
<dbReference type="PIRSF" id="PIRSF002889">
    <property type="entry name" value="Rod_FlgB"/>
    <property type="match status" value="1"/>
</dbReference>
<keyword evidence="8" id="KW-0969">Cilium</keyword>
<name>A0A9D9GSP3_9GAMM</name>
<comment type="similarity">
    <text evidence="2 6">Belongs to the flagella basal body rod proteins family.</text>
</comment>
<evidence type="ECO:0000313" key="8">
    <source>
        <dbReference type="EMBL" id="MBO8415673.1"/>
    </source>
</evidence>
<proteinExistence type="inferred from homology"/>
<dbReference type="PANTHER" id="PTHR30435">
    <property type="entry name" value="FLAGELLAR PROTEIN"/>
    <property type="match status" value="1"/>
</dbReference>
<evidence type="ECO:0000256" key="6">
    <source>
        <dbReference type="PIRNR" id="PIRNR002889"/>
    </source>
</evidence>
<evidence type="ECO:0000256" key="2">
    <source>
        <dbReference type="ARBA" id="ARBA00009677"/>
    </source>
</evidence>
<evidence type="ECO:0000313" key="9">
    <source>
        <dbReference type="Proteomes" id="UP000823631"/>
    </source>
</evidence>
<feature type="domain" description="Flagellar basal body rod protein N-terminal" evidence="7">
    <location>
        <begin position="22"/>
        <end position="39"/>
    </location>
</feature>
<comment type="caution">
    <text evidence="8">The sequence shown here is derived from an EMBL/GenBank/DDBJ whole genome shotgun (WGS) entry which is preliminary data.</text>
</comment>
<organism evidence="8 9">
    <name type="scientific">Candidatus Avisuccinivibrio stercorigallinarum</name>
    <dbReference type="NCBI Taxonomy" id="2840704"/>
    <lineage>
        <taxon>Bacteria</taxon>
        <taxon>Pseudomonadati</taxon>
        <taxon>Pseudomonadota</taxon>
        <taxon>Gammaproteobacteria</taxon>
        <taxon>Aeromonadales</taxon>
        <taxon>Succinivibrionaceae</taxon>
        <taxon>Succinivibrionaceae incertae sedis</taxon>
        <taxon>Candidatus Avisuccinivibrio</taxon>
    </lineage>
</organism>
<protein>
    <recommendedName>
        <fullName evidence="3 6">Flagellar basal body rod protein FlgB</fullName>
    </recommendedName>
</protein>
<keyword evidence="8" id="KW-0282">Flagellum</keyword>
<dbReference type="EMBL" id="JADINH010000101">
    <property type="protein sequence ID" value="MBO8415673.1"/>
    <property type="molecule type" value="Genomic_DNA"/>
</dbReference>
<gene>
    <name evidence="8" type="primary">flgB</name>
    <name evidence="8" type="ORF">IAB19_04750</name>
</gene>
<dbReference type="Proteomes" id="UP000823631">
    <property type="component" value="Unassembled WGS sequence"/>
</dbReference>
<evidence type="ECO:0000256" key="3">
    <source>
        <dbReference type="ARBA" id="ARBA00014376"/>
    </source>
</evidence>
<comment type="function">
    <text evidence="5 6">Structural component of flagellum, the bacterial motility apparatus. Part of the rod structure of flagellar basal body.</text>
</comment>
<dbReference type="GO" id="GO:0030694">
    <property type="term" value="C:bacterial-type flagellum basal body, rod"/>
    <property type="evidence" value="ECO:0007669"/>
    <property type="project" value="InterPro"/>
</dbReference>
<evidence type="ECO:0000259" key="7">
    <source>
        <dbReference type="Pfam" id="PF00460"/>
    </source>
</evidence>
<dbReference type="GO" id="GO:0071978">
    <property type="term" value="P:bacterial-type flagellum-dependent swarming motility"/>
    <property type="evidence" value="ECO:0007669"/>
    <property type="project" value="TreeGrafter"/>
</dbReference>
<evidence type="ECO:0000256" key="5">
    <source>
        <dbReference type="ARBA" id="ARBA00024934"/>
    </source>
</evidence>
<reference evidence="8" key="2">
    <citation type="journal article" date="2021" name="PeerJ">
        <title>Extensive microbial diversity within the chicken gut microbiome revealed by metagenomics and culture.</title>
        <authorList>
            <person name="Gilroy R."/>
            <person name="Ravi A."/>
            <person name="Getino M."/>
            <person name="Pursley I."/>
            <person name="Horton D.L."/>
            <person name="Alikhan N.F."/>
            <person name="Baker D."/>
            <person name="Gharbi K."/>
            <person name="Hall N."/>
            <person name="Watson M."/>
            <person name="Adriaenssens E.M."/>
            <person name="Foster-Nyarko E."/>
            <person name="Jarju S."/>
            <person name="Secka A."/>
            <person name="Antonio M."/>
            <person name="Oren A."/>
            <person name="Chaudhuri R.R."/>
            <person name="La Ragione R."/>
            <person name="Hildebrand F."/>
            <person name="Pallen M.J."/>
        </authorList>
    </citation>
    <scope>NUCLEOTIDE SEQUENCE</scope>
    <source>
        <strain evidence="8">17213</strain>
    </source>
</reference>
<dbReference type="Pfam" id="PF00460">
    <property type="entry name" value="Flg_bb_rod"/>
    <property type="match status" value="1"/>
</dbReference>
<dbReference type="InterPro" id="IPR006300">
    <property type="entry name" value="FlgB"/>
</dbReference>